<dbReference type="AlphaFoldDB" id="A0A2J7PSI5"/>
<dbReference type="EMBL" id="NEVH01021931">
    <property type="protein sequence ID" value="PNF19266.1"/>
    <property type="molecule type" value="Genomic_DNA"/>
</dbReference>
<feature type="compositionally biased region" description="Acidic residues" evidence="1">
    <location>
        <begin position="33"/>
        <end position="45"/>
    </location>
</feature>
<comment type="caution">
    <text evidence="2">The sequence shown here is derived from an EMBL/GenBank/DDBJ whole genome shotgun (WGS) entry which is preliminary data.</text>
</comment>
<evidence type="ECO:0000313" key="2">
    <source>
        <dbReference type="EMBL" id="PNF19266.1"/>
    </source>
</evidence>
<sequence length="92" mass="9963">MMQSQSGAPQPLCSSSHYNLHQTSGRSEVEFTVSEEEDDPDSQEEEGGKIVISFTEVDDSGNVVCSKVMETDEVPVLPPGEVTVIEDASKMN</sequence>
<accession>A0A2J7PSI5</accession>
<organism evidence="2 3">
    <name type="scientific">Cryptotermes secundus</name>
    <dbReference type="NCBI Taxonomy" id="105785"/>
    <lineage>
        <taxon>Eukaryota</taxon>
        <taxon>Metazoa</taxon>
        <taxon>Ecdysozoa</taxon>
        <taxon>Arthropoda</taxon>
        <taxon>Hexapoda</taxon>
        <taxon>Insecta</taxon>
        <taxon>Pterygota</taxon>
        <taxon>Neoptera</taxon>
        <taxon>Polyneoptera</taxon>
        <taxon>Dictyoptera</taxon>
        <taxon>Blattodea</taxon>
        <taxon>Blattoidea</taxon>
        <taxon>Termitoidae</taxon>
        <taxon>Kalotermitidae</taxon>
        <taxon>Cryptotermitinae</taxon>
        <taxon>Cryptotermes</taxon>
    </lineage>
</organism>
<keyword evidence="3" id="KW-1185">Reference proteome</keyword>
<proteinExistence type="predicted"/>
<reference evidence="2 3" key="1">
    <citation type="submission" date="2017-12" db="EMBL/GenBank/DDBJ databases">
        <title>Hemimetabolous genomes reveal molecular basis of termite eusociality.</title>
        <authorList>
            <person name="Harrison M.C."/>
            <person name="Jongepier E."/>
            <person name="Robertson H.M."/>
            <person name="Arning N."/>
            <person name="Bitard-Feildel T."/>
            <person name="Chao H."/>
            <person name="Childers C.P."/>
            <person name="Dinh H."/>
            <person name="Doddapaneni H."/>
            <person name="Dugan S."/>
            <person name="Gowin J."/>
            <person name="Greiner C."/>
            <person name="Han Y."/>
            <person name="Hu H."/>
            <person name="Hughes D.S.T."/>
            <person name="Huylmans A.-K."/>
            <person name="Kemena C."/>
            <person name="Kremer L.P.M."/>
            <person name="Lee S.L."/>
            <person name="Lopez-Ezquerra A."/>
            <person name="Mallet L."/>
            <person name="Monroy-Kuhn J.M."/>
            <person name="Moser A."/>
            <person name="Murali S.C."/>
            <person name="Muzny D.M."/>
            <person name="Otani S."/>
            <person name="Piulachs M.-D."/>
            <person name="Poelchau M."/>
            <person name="Qu J."/>
            <person name="Schaub F."/>
            <person name="Wada-Katsumata A."/>
            <person name="Worley K.C."/>
            <person name="Xie Q."/>
            <person name="Ylla G."/>
            <person name="Poulsen M."/>
            <person name="Gibbs R.A."/>
            <person name="Schal C."/>
            <person name="Richards S."/>
            <person name="Belles X."/>
            <person name="Korb J."/>
            <person name="Bornberg-Bauer E."/>
        </authorList>
    </citation>
    <scope>NUCLEOTIDE SEQUENCE [LARGE SCALE GENOMIC DNA]</scope>
    <source>
        <tissue evidence="2">Whole body</tissue>
    </source>
</reference>
<dbReference type="Proteomes" id="UP000235965">
    <property type="component" value="Unassembled WGS sequence"/>
</dbReference>
<dbReference type="OrthoDB" id="10039931at2759"/>
<protein>
    <submittedName>
        <fullName evidence="2">Uncharacterized protein</fullName>
    </submittedName>
</protein>
<name>A0A2J7PSI5_9NEOP</name>
<feature type="region of interest" description="Disordered" evidence="1">
    <location>
        <begin position="1"/>
        <end position="48"/>
    </location>
</feature>
<evidence type="ECO:0000313" key="3">
    <source>
        <dbReference type="Proteomes" id="UP000235965"/>
    </source>
</evidence>
<dbReference type="InParanoid" id="A0A2J7PSI5"/>
<gene>
    <name evidence="2" type="ORF">B7P43_G08003</name>
</gene>
<dbReference type="STRING" id="105785.A0A2J7PSI5"/>
<feature type="compositionally biased region" description="Polar residues" evidence="1">
    <location>
        <begin position="1"/>
        <end position="26"/>
    </location>
</feature>
<evidence type="ECO:0000256" key="1">
    <source>
        <dbReference type="SAM" id="MobiDB-lite"/>
    </source>
</evidence>